<evidence type="ECO:0000313" key="2">
    <source>
        <dbReference type="EnsemblMetazoa" id="CJA38762.1"/>
    </source>
</evidence>
<name>A0A8R1IQF9_CAEJA</name>
<dbReference type="EnsemblMetazoa" id="CJA38762.1">
    <property type="protein sequence ID" value="CJA38762.1"/>
    <property type="gene ID" value="WBGene00214609"/>
</dbReference>
<keyword evidence="3" id="KW-1185">Reference proteome</keyword>
<sequence>MQCLAYLSKQTPRLKPIYRPPSTRISSVQCPYIQRPHIVSLAPPHRPLNAHTPPVQHPHTARFSIPH</sequence>
<proteinExistence type="predicted"/>
<accession>A0A8R1IQF9</accession>
<evidence type="ECO:0000313" key="3">
    <source>
        <dbReference type="Proteomes" id="UP000005237"/>
    </source>
</evidence>
<dbReference type="Proteomes" id="UP000005237">
    <property type="component" value="Unassembled WGS sequence"/>
</dbReference>
<organism evidence="2 3">
    <name type="scientific">Caenorhabditis japonica</name>
    <dbReference type="NCBI Taxonomy" id="281687"/>
    <lineage>
        <taxon>Eukaryota</taxon>
        <taxon>Metazoa</taxon>
        <taxon>Ecdysozoa</taxon>
        <taxon>Nematoda</taxon>
        <taxon>Chromadorea</taxon>
        <taxon>Rhabditida</taxon>
        <taxon>Rhabditina</taxon>
        <taxon>Rhabditomorpha</taxon>
        <taxon>Rhabditoidea</taxon>
        <taxon>Rhabditidae</taxon>
        <taxon>Peloderinae</taxon>
        <taxon>Caenorhabditis</taxon>
    </lineage>
</organism>
<feature type="region of interest" description="Disordered" evidence="1">
    <location>
        <begin position="43"/>
        <end position="67"/>
    </location>
</feature>
<reference evidence="3" key="1">
    <citation type="submission" date="2010-08" db="EMBL/GenBank/DDBJ databases">
        <authorList>
            <consortium name="Caenorhabditis japonica Sequencing Consortium"/>
            <person name="Wilson R.K."/>
        </authorList>
    </citation>
    <scope>NUCLEOTIDE SEQUENCE [LARGE SCALE GENOMIC DNA]</scope>
    <source>
        <strain evidence="3">DF5081</strain>
    </source>
</reference>
<protein>
    <submittedName>
        <fullName evidence="2">Uncharacterized protein</fullName>
    </submittedName>
</protein>
<dbReference type="AlphaFoldDB" id="A0A8R1IQF9"/>
<evidence type="ECO:0000256" key="1">
    <source>
        <dbReference type="SAM" id="MobiDB-lite"/>
    </source>
</evidence>
<reference evidence="2" key="2">
    <citation type="submission" date="2022-06" db="UniProtKB">
        <authorList>
            <consortium name="EnsemblMetazoa"/>
        </authorList>
    </citation>
    <scope>IDENTIFICATION</scope>
    <source>
        <strain evidence="2">DF5081</strain>
    </source>
</reference>